<keyword evidence="2" id="KW-1185">Reference proteome</keyword>
<gene>
    <name evidence="1" type="ORF">PBT88_09600</name>
</gene>
<accession>A0ABY7NS43</accession>
<proteinExistence type="predicted"/>
<organism evidence="1 2">
    <name type="scientific">Sphingomonas abietis</name>
    <dbReference type="NCBI Taxonomy" id="3012344"/>
    <lineage>
        <taxon>Bacteria</taxon>
        <taxon>Pseudomonadati</taxon>
        <taxon>Pseudomonadota</taxon>
        <taxon>Alphaproteobacteria</taxon>
        <taxon>Sphingomonadales</taxon>
        <taxon>Sphingomonadaceae</taxon>
        <taxon>Sphingomonas</taxon>
    </lineage>
</organism>
<dbReference type="EMBL" id="CP115174">
    <property type="protein sequence ID" value="WBO24325.1"/>
    <property type="molecule type" value="Genomic_DNA"/>
</dbReference>
<evidence type="ECO:0000313" key="2">
    <source>
        <dbReference type="Proteomes" id="UP001210865"/>
    </source>
</evidence>
<dbReference type="Proteomes" id="UP001210865">
    <property type="component" value="Chromosome"/>
</dbReference>
<sequence length="373" mass="40790">MLLQPTRPQSLRLASRAIDSGDVERGCAVRRRVARIAATLLVFLAAVARTRLVSADPRHDTNIETIAPIIKRCARIEGRCRQLGHLARLVGRTGFLGLQMPAQWRFRSPGPIDMQAMNAFNSLVHTIASQSESSWGIFELFKSKFGGSGWSSSESWAIGDLHSLMAASADNAPAFIAAFWDGCEEVRGQYPEVGLPDVDIVNGILFDHGVPYEIRPPELLPRNPQTPIPVQAPEKSIGECAVELIHASLDQADRLLLEQRPRQAVQEILWLLETVSTAFQGIDTGTGTVAGKYFNDIIRDLRAKHPGRTLAEALGWMTKMHGFLSSPPGGGVRHGTQLAADVSPTLKEAHLYCNLTRSYIGYLLAEIADLNSA</sequence>
<evidence type="ECO:0000313" key="1">
    <source>
        <dbReference type="EMBL" id="WBO24325.1"/>
    </source>
</evidence>
<reference evidence="1 2" key="1">
    <citation type="submission" date="2022-12" db="EMBL/GenBank/DDBJ databases">
        <title>Sphingomonas abieness sp. nov., an endophytic bacterium isolated from Abies koreana.</title>
        <authorList>
            <person name="Jiang L."/>
            <person name="Lee J."/>
        </authorList>
    </citation>
    <scope>NUCLEOTIDE SEQUENCE [LARGE SCALE GENOMIC DNA]</scope>
    <source>
        <strain evidence="2">PAMB 00755</strain>
    </source>
</reference>
<protein>
    <submittedName>
        <fullName evidence="1">Uncharacterized protein</fullName>
    </submittedName>
</protein>
<name>A0ABY7NS43_9SPHN</name>